<keyword evidence="8 9" id="KW-0137">Centromere</keyword>
<evidence type="ECO:0000256" key="5">
    <source>
        <dbReference type="ARBA" id="ARBA00022776"/>
    </source>
</evidence>
<evidence type="ECO:0000256" key="7">
    <source>
        <dbReference type="ARBA" id="ARBA00023306"/>
    </source>
</evidence>
<dbReference type="GO" id="GO:0031262">
    <property type="term" value="C:Ndc80 complex"/>
    <property type="evidence" value="ECO:0007669"/>
    <property type="project" value="InterPro"/>
</dbReference>
<gene>
    <name evidence="12" type="ORF">BT93_L1205</name>
</gene>
<keyword evidence="9" id="KW-0995">Kinetochore</keyword>
<feature type="domain" description="Chromosome segregation protein Spc25 C-terminal" evidence="11">
    <location>
        <begin position="188"/>
        <end position="230"/>
    </location>
</feature>
<comment type="subunit">
    <text evidence="9">Component of the NDC80 complex.</text>
</comment>
<proteinExistence type="inferred from homology"/>
<evidence type="ECO:0000256" key="1">
    <source>
        <dbReference type="ARBA" id="ARBA00004584"/>
    </source>
</evidence>
<dbReference type="InterPro" id="IPR045143">
    <property type="entry name" value="Spc25"/>
</dbReference>
<comment type="caution">
    <text evidence="12">The sequence shown here is derived from an EMBL/GenBank/DDBJ whole genome shotgun (WGS) entry which is preliminary data.</text>
</comment>
<keyword evidence="9" id="KW-0539">Nucleus</keyword>
<dbReference type="Gramene" id="rna-gnl|WGS:JABURB|Cocit.L1205.1">
    <property type="protein sequence ID" value="cds-KAF7845688.1"/>
    <property type="gene ID" value="gene-BT93_L1205"/>
</dbReference>
<dbReference type="GO" id="GO:0007059">
    <property type="term" value="P:chromosome segregation"/>
    <property type="evidence" value="ECO:0007669"/>
    <property type="project" value="InterPro"/>
</dbReference>
<evidence type="ECO:0000259" key="11">
    <source>
        <dbReference type="Pfam" id="PF08234"/>
    </source>
</evidence>
<dbReference type="GO" id="GO:0051301">
    <property type="term" value="P:cell division"/>
    <property type="evidence" value="ECO:0007669"/>
    <property type="project" value="UniProtKB-UniRule"/>
</dbReference>
<protein>
    <recommendedName>
        <fullName evidence="9">Kinetochore protein SPC25</fullName>
    </recommendedName>
</protein>
<evidence type="ECO:0000313" key="13">
    <source>
        <dbReference type="Proteomes" id="UP000806378"/>
    </source>
</evidence>
<dbReference type="EMBL" id="MU102732">
    <property type="protein sequence ID" value="KAF7845688.1"/>
    <property type="molecule type" value="Genomic_DNA"/>
</dbReference>
<dbReference type="Proteomes" id="UP000806378">
    <property type="component" value="Unassembled WGS sequence"/>
</dbReference>
<sequence>MLTPSHARFDTSFAGSIMRAPYHSAEPVSMVDTLPNINFGFDDLREQMARFTAKFDDFIERGRKRVLEERNQFRLNMAEMQESQRARKRELEDLSSKTIAHQNMLAKEAQEQEEMHEAIDELKTQRQEHLAHRDNLRDQLSEIQKAIHVKRQAQQQHQRHLDSQARHNAPELHFWESNLCMSIQGGGDVDRLKFVYTHVNEKDWDRECWFELDMGKKIYEVIATEPRLED</sequence>
<accession>A0A8T0CEA5</accession>
<dbReference type="Pfam" id="PF08234">
    <property type="entry name" value="Spindle_Spc25"/>
    <property type="match status" value="1"/>
</dbReference>
<evidence type="ECO:0000256" key="2">
    <source>
        <dbReference type="ARBA" id="ARBA00006379"/>
    </source>
</evidence>
<dbReference type="Gene3D" id="3.30.457.50">
    <property type="entry name" value="Chromosome segregation protein Spc25"/>
    <property type="match status" value="1"/>
</dbReference>
<evidence type="ECO:0000256" key="9">
    <source>
        <dbReference type="RuleBase" id="RU367150"/>
    </source>
</evidence>
<dbReference type="PANTHER" id="PTHR14281:SF0">
    <property type="entry name" value="KINETOCHORE PROTEIN SPC25"/>
    <property type="match status" value="1"/>
</dbReference>
<feature type="coiled-coil region" evidence="10">
    <location>
        <begin position="63"/>
        <end position="153"/>
    </location>
</feature>
<evidence type="ECO:0000313" key="12">
    <source>
        <dbReference type="EMBL" id="KAF7845688.1"/>
    </source>
</evidence>
<keyword evidence="6 10" id="KW-0175">Coiled coil</keyword>
<reference evidence="12" key="1">
    <citation type="submission" date="2020-05" db="EMBL/GenBank/DDBJ databases">
        <title>WGS assembly of Corymbia citriodora subspecies variegata.</title>
        <authorList>
            <person name="Barry K."/>
            <person name="Hundley H."/>
            <person name="Shu S."/>
            <person name="Jenkins J."/>
            <person name="Grimwood J."/>
            <person name="Baten A."/>
        </authorList>
    </citation>
    <scope>NUCLEOTIDE SEQUENCE</scope>
    <source>
        <strain evidence="12">CV2-018</strain>
    </source>
</reference>
<keyword evidence="4 9" id="KW-0132">Cell division</keyword>
<dbReference type="CDD" id="cd23784">
    <property type="entry name" value="RWD_Spc25"/>
    <property type="match status" value="1"/>
</dbReference>
<evidence type="ECO:0000256" key="8">
    <source>
        <dbReference type="ARBA" id="ARBA00023328"/>
    </source>
</evidence>
<dbReference type="PANTHER" id="PTHR14281">
    <property type="entry name" value="KINETOCHORE PROTEIN SPC25-RELATED"/>
    <property type="match status" value="1"/>
</dbReference>
<organism evidence="12 13">
    <name type="scientific">Corymbia citriodora subsp. variegata</name>
    <dbReference type="NCBI Taxonomy" id="360336"/>
    <lineage>
        <taxon>Eukaryota</taxon>
        <taxon>Viridiplantae</taxon>
        <taxon>Streptophyta</taxon>
        <taxon>Embryophyta</taxon>
        <taxon>Tracheophyta</taxon>
        <taxon>Spermatophyta</taxon>
        <taxon>Magnoliopsida</taxon>
        <taxon>eudicotyledons</taxon>
        <taxon>Gunneridae</taxon>
        <taxon>Pentapetalae</taxon>
        <taxon>rosids</taxon>
        <taxon>malvids</taxon>
        <taxon>Myrtales</taxon>
        <taxon>Myrtaceae</taxon>
        <taxon>Myrtoideae</taxon>
        <taxon>Eucalypteae</taxon>
        <taxon>Corymbia</taxon>
    </lineage>
</organism>
<comment type="function">
    <text evidence="9">Acts as a component of the essential kinetochore-associated NDC80 complex, which is required for chromosome segregation and spindle checkpoint activity.</text>
</comment>
<dbReference type="OrthoDB" id="4056921at2759"/>
<evidence type="ECO:0000256" key="3">
    <source>
        <dbReference type="ARBA" id="ARBA00022454"/>
    </source>
</evidence>
<dbReference type="InterPro" id="IPR013255">
    <property type="entry name" value="Spc25_C"/>
</dbReference>
<keyword evidence="7 9" id="KW-0131">Cell cycle</keyword>
<evidence type="ECO:0000256" key="6">
    <source>
        <dbReference type="ARBA" id="ARBA00023054"/>
    </source>
</evidence>
<evidence type="ECO:0000256" key="4">
    <source>
        <dbReference type="ARBA" id="ARBA00022618"/>
    </source>
</evidence>
<feature type="non-terminal residue" evidence="12">
    <location>
        <position position="230"/>
    </location>
</feature>
<name>A0A8T0CEA5_CORYI</name>
<dbReference type="GO" id="GO:0005634">
    <property type="term" value="C:nucleus"/>
    <property type="evidence" value="ECO:0007669"/>
    <property type="project" value="UniProtKB-SubCell"/>
</dbReference>
<comment type="subcellular location">
    <subcellularLocation>
        <location evidence="1">Chromosome</location>
        <location evidence="1">Centromere</location>
    </subcellularLocation>
    <subcellularLocation>
        <location evidence="9">Nucleus</location>
    </subcellularLocation>
    <subcellularLocation>
        <location evidence="9">Chromosome</location>
        <location evidence="9">Centromere</location>
        <location evidence="9">Kinetochore</location>
    </subcellularLocation>
</comment>
<keyword evidence="5 9" id="KW-0498">Mitosis</keyword>
<dbReference type="AlphaFoldDB" id="A0A8T0CEA5"/>
<keyword evidence="3 9" id="KW-0158">Chromosome</keyword>
<keyword evidence="13" id="KW-1185">Reference proteome</keyword>
<evidence type="ECO:0000256" key="10">
    <source>
        <dbReference type="SAM" id="Coils"/>
    </source>
</evidence>
<comment type="similarity">
    <text evidence="2 9">Belongs to the SPC25 family.</text>
</comment>